<feature type="compositionally biased region" description="Basic residues" evidence="1">
    <location>
        <begin position="34"/>
        <end position="49"/>
    </location>
</feature>
<name>A0A9Q3GIW1_9BASI</name>
<organism evidence="2 3">
    <name type="scientific">Austropuccinia psidii MF-1</name>
    <dbReference type="NCBI Taxonomy" id="1389203"/>
    <lineage>
        <taxon>Eukaryota</taxon>
        <taxon>Fungi</taxon>
        <taxon>Dikarya</taxon>
        <taxon>Basidiomycota</taxon>
        <taxon>Pucciniomycotina</taxon>
        <taxon>Pucciniomycetes</taxon>
        <taxon>Pucciniales</taxon>
        <taxon>Sphaerophragmiaceae</taxon>
        <taxon>Austropuccinia</taxon>
    </lineage>
</organism>
<comment type="caution">
    <text evidence="2">The sequence shown here is derived from an EMBL/GenBank/DDBJ whole genome shotgun (WGS) entry which is preliminary data.</text>
</comment>
<dbReference type="OrthoDB" id="2502486at2759"/>
<dbReference type="AlphaFoldDB" id="A0A9Q3GIW1"/>
<reference evidence="2" key="1">
    <citation type="submission" date="2021-03" db="EMBL/GenBank/DDBJ databases">
        <title>Draft genome sequence of rust myrtle Austropuccinia psidii MF-1, a brazilian biotype.</title>
        <authorList>
            <person name="Quecine M.C."/>
            <person name="Pachon D.M.R."/>
            <person name="Bonatelli M.L."/>
            <person name="Correr F.H."/>
            <person name="Franceschini L.M."/>
            <person name="Leite T.F."/>
            <person name="Margarido G.R.A."/>
            <person name="Almeida C.A."/>
            <person name="Ferrarezi J.A."/>
            <person name="Labate C.A."/>
        </authorList>
    </citation>
    <scope>NUCLEOTIDE SEQUENCE</scope>
    <source>
        <strain evidence="2">MF-1</strain>
    </source>
</reference>
<proteinExistence type="predicted"/>
<accession>A0A9Q3GIW1</accession>
<feature type="region of interest" description="Disordered" evidence="1">
    <location>
        <begin position="34"/>
        <end position="56"/>
    </location>
</feature>
<evidence type="ECO:0000313" key="2">
    <source>
        <dbReference type="EMBL" id="MBW0468744.1"/>
    </source>
</evidence>
<keyword evidence="3" id="KW-1185">Reference proteome</keyword>
<dbReference type="Proteomes" id="UP000765509">
    <property type="component" value="Unassembled WGS sequence"/>
</dbReference>
<gene>
    <name evidence="2" type="ORF">O181_008459</name>
</gene>
<dbReference type="EMBL" id="AVOT02001959">
    <property type="protein sequence ID" value="MBW0468744.1"/>
    <property type="molecule type" value="Genomic_DNA"/>
</dbReference>
<protein>
    <submittedName>
        <fullName evidence="2">Uncharacterized protein</fullName>
    </submittedName>
</protein>
<sequence length="390" mass="44990">MTGFNRIDLALRLIDRPTKPLPAPVSLKQFRRHFSASKTTHQARQRLRPVSKDPIPRRPCLDADNQFFPMSALIGTQWRPPVEVEESWRFPIAVPQAVVDSDLIRKIKGSKPEAAENQLMEPTSVLKVRQDGQNQLEVIAEDWVRNELNVMGTIREETIQIFMKLLLHPSTLAPISERLKLRTAGRRVPARASLHPPARLVPPSTHADLELTQLLYYFIGAIYHSLPSDGSPPEQLKSYVINFIKNGLPHTSPRELLIRASRLSGQATIGIKKGYARAEIRVAQLSIWGEKRSKKLKKLVPDQKCHRTPLRMRKAALLKQRWVDEEKKMIHWRRRLLMVTAVQEAEKLNEKLRKEENLNLIKSQKESNQMPKMSSEKPNLFDRLLKFWKN</sequence>
<evidence type="ECO:0000256" key="1">
    <source>
        <dbReference type="SAM" id="MobiDB-lite"/>
    </source>
</evidence>
<evidence type="ECO:0000313" key="3">
    <source>
        <dbReference type="Proteomes" id="UP000765509"/>
    </source>
</evidence>